<evidence type="ECO:0000256" key="1">
    <source>
        <dbReference type="SAM" id="MobiDB-lite"/>
    </source>
</evidence>
<evidence type="ECO:0000313" key="3">
    <source>
        <dbReference type="Proteomes" id="UP001159427"/>
    </source>
</evidence>
<accession>A0ABN8M9Y8</accession>
<protein>
    <submittedName>
        <fullName evidence="2">Uncharacterized protein</fullName>
    </submittedName>
</protein>
<dbReference type="InterPro" id="IPR011029">
    <property type="entry name" value="DEATH-like_dom_sf"/>
</dbReference>
<feature type="region of interest" description="Disordered" evidence="1">
    <location>
        <begin position="26"/>
        <end position="94"/>
    </location>
</feature>
<proteinExistence type="predicted"/>
<dbReference type="Proteomes" id="UP001159427">
    <property type="component" value="Unassembled WGS sequence"/>
</dbReference>
<reference evidence="2 3" key="1">
    <citation type="submission" date="2022-05" db="EMBL/GenBank/DDBJ databases">
        <authorList>
            <consortium name="Genoscope - CEA"/>
            <person name="William W."/>
        </authorList>
    </citation>
    <scope>NUCLEOTIDE SEQUENCE [LARGE SCALE GENOMIC DNA]</scope>
</reference>
<name>A0ABN8M9Y8_9CNID</name>
<dbReference type="Gene3D" id="1.10.533.10">
    <property type="entry name" value="Death Domain, Fas"/>
    <property type="match status" value="1"/>
</dbReference>
<evidence type="ECO:0000313" key="2">
    <source>
        <dbReference type="EMBL" id="CAH3026438.1"/>
    </source>
</evidence>
<dbReference type="EMBL" id="CALNXI010000404">
    <property type="protein sequence ID" value="CAH3026438.1"/>
    <property type="molecule type" value="Genomic_DNA"/>
</dbReference>
<feature type="compositionally biased region" description="Polar residues" evidence="1">
    <location>
        <begin position="80"/>
        <end position="94"/>
    </location>
</feature>
<organism evidence="2 3">
    <name type="scientific">Porites evermanni</name>
    <dbReference type="NCBI Taxonomy" id="104178"/>
    <lineage>
        <taxon>Eukaryota</taxon>
        <taxon>Metazoa</taxon>
        <taxon>Cnidaria</taxon>
        <taxon>Anthozoa</taxon>
        <taxon>Hexacorallia</taxon>
        <taxon>Scleractinia</taxon>
        <taxon>Fungiina</taxon>
        <taxon>Poritidae</taxon>
        <taxon>Porites</taxon>
    </lineage>
</organism>
<feature type="compositionally biased region" description="Polar residues" evidence="1">
    <location>
        <begin position="26"/>
        <end position="58"/>
    </location>
</feature>
<feature type="compositionally biased region" description="Basic and acidic residues" evidence="1">
    <location>
        <begin position="66"/>
        <end position="79"/>
    </location>
</feature>
<gene>
    <name evidence="2" type="ORF">PEVE_00029053</name>
</gene>
<sequence>MQKKNGAASNMICSIHSSVNRCDISTVTSTPSRQETMALQTDTDTKASPQESTGSKIASTPAPLKKTKESQKDVPRESPEVSTTFQSNLPHQNTGTVASFDETSFFEGSSKAKEADNKDDVPVIVGNKLGLGGNPIKYKQGERDNRGEKALKVNWWKKSKSDSSDPLCHNVLTFNTFYTICDLLFLDSKPLKSLLNQESTFRAVCEMLDTKVSNLGDYKDVAQYYGFDFYQIMSVLGQATCQGEPTRTRALIVSLACSRPDETVEEFATVVERETKRKDVSGLLRAYDRAEEAIVEL</sequence>
<comment type="caution">
    <text evidence="2">The sequence shown here is derived from an EMBL/GenBank/DDBJ whole genome shotgun (WGS) entry which is preliminary data.</text>
</comment>
<keyword evidence="3" id="KW-1185">Reference proteome</keyword>